<dbReference type="OrthoDB" id="9798454at2"/>
<dbReference type="GO" id="GO:0010181">
    <property type="term" value="F:FMN binding"/>
    <property type="evidence" value="ECO:0007669"/>
    <property type="project" value="TreeGrafter"/>
</dbReference>
<dbReference type="Gene3D" id="3.40.50.360">
    <property type="match status" value="1"/>
</dbReference>
<keyword evidence="1" id="KW-0560">Oxidoreductase</keyword>
<evidence type="ECO:0000259" key="2">
    <source>
        <dbReference type="Pfam" id="PF02525"/>
    </source>
</evidence>
<evidence type="ECO:0000256" key="1">
    <source>
        <dbReference type="ARBA" id="ARBA00023002"/>
    </source>
</evidence>
<evidence type="ECO:0000313" key="3">
    <source>
        <dbReference type="EMBL" id="ANS76211.1"/>
    </source>
</evidence>
<organism evidence="3 4">
    <name type="scientific">Paenibacillus yonginensis</name>
    <dbReference type="NCBI Taxonomy" id="1462996"/>
    <lineage>
        <taxon>Bacteria</taxon>
        <taxon>Bacillati</taxon>
        <taxon>Bacillota</taxon>
        <taxon>Bacilli</taxon>
        <taxon>Bacillales</taxon>
        <taxon>Paenibacillaceae</taxon>
        <taxon>Paenibacillus</taxon>
    </lineage>
</organism>
<dbReference type="GO" id="GO:0003955">
    <property type="term" value="F:NAD(P)H dehydrogenase (quinone) activity"/>
    <property type="evidence" value="ECO:0007669"/>
    <property type="project" value="TreeGrafter"/>
</dbReference>
<dbReference type="InterPro" id="IPR046980">
    <property type="entry name" value="KefG/KefF"/>
</dbReference>
<sequence>MKTLVIVGHPDLKTSRINSVWTEALKQQKDITVHVLSEVYPDGKINIAEEQALLDAHDRIILQYPIYWYATPPLLKQWLDEVFAYGWAFGPGGDHLKGKELGIAISTVGSAASYQPGGSNLFTIREIAKPMEATANYVSAFYLPPFAFHNTNHVTEEEIEASKEAYLHHLTHVRNVKSPEPITMAK</sequence>
<evidence type="ECO:0000313" key="4">
    <source>
        <dbReference type="Proteomes" id="UP000092573"/>
    </source>
</evidence>
<accession>A0A1B1N441</accession>
<feature type="domain" description="Flavodoxin-like fold" evidence="2">
    <location>
        <begin position="1"/>
        <end position="170"/>
    </location>
</feature>
<keyword evidence="4" id="KW-1185">Reference proteome</keyword>
<dbReference type="InterPro" id="IPR003680">
    <property type="entry name" value="Flavodoxin_fold"/>
</dbReference>
<dbReference type="PANTHER" id="PTHR47307:SF1">
    <property type="entry name" value="GLUTATHIONE-REGULATED POTASSIUM-EFFLUX SYSTEM ANCILLARY PROTEIN KEFG"/>
    <property type="match status" value="1"/>
</dbReference>
<dbReference type="GO" id="GO:0009055">
    <property type="term" value="F:electron transfer activity"/>
    <property type="evidence" value="ECO:0007669"/>
    <property type="project" value="TreeGrafter"/>
</dbReference>
<dbReference type="AlphaFoldDB" id="A0A1B1N441"/>
<gene>
    <name evidence="3" type="ORF">AWM70_17835</name>
</gene>
<dbReference type="STRING" id="1462996.AWM70_17835"/>
<dbReference type="KEGG" id="pyg:AWM70_17835"/>
<dbReference type="Proteomes" id="UP000092573">
    <property type="component" value="Chromosome"/>
</dbReference>
<reference evidence="3 4" key="1">
    <citation type="submission" date="2016-01" db="EMBL/GenBank/DDBJ databases">
        <title>Complete Genome Sequence of Paenibacillus yonginensis DCY84, a novel Plant Growth-Promoting Bacteria with Elicitation of Induced Systemic Resistance.</title>
        <authorList>
            <person name="Kim Y.J."/>
            <person name="Yang D.C."/>
            <person name="Sukweenadhi J."/>
        </authorList>
    </citation>
    <scope>NUCLEOTIDE SEQUENCE [LARGE SCALE GENOMIC DNA]</scope>
    <source>
        <strain evidence="3 4">DCY84</strain>
    </source>
</reference>
<dbReference type="RefSeq" id="WP_068698638.1">
    <property type="nucleotide sequence ID" value="NZ_CP014167.1"/>
</dbReference>
<dbReference type="InterPro" id="IPR029039">
    <property type="entry name" value="Flavoprotein-like_sf"/>
</dbReference>
<name>A0A1B1N441_9BACL</name>
<dbReference type="PANTHER" id="PTHR47307">
    <property type="entry name" value="GLUTATHIONE-REGULATED POTASSIUM-EFFLUX SYSTEM ANCILLARY PROTEIN KEFG"/>
    <property type="match status" value="1"/>
</dbReference>
<dbReference type="Pfam" id="PF02525">
    <property type="entry name" value="Flavodoxin_2"/>
    <property type="match status" value="1"/>
</dbReference>
<protein>
    <submittedName>
        <fullName evidence="3">General stress protein</fullName>
    </submittedName>
</protein>
<proteinExistence type="predicted"/>
<dbReference type="EMBL" id="CP014167">
    <property type="protein sequence ID" value="ANS76211.1"/>
    <property type="molecule type" value="Genomic_DNA"/>
</dbReference>
<dbReference type="SUPFAM" id="SSF52218">
    <property type="entry name" value="Flavoproteins"/>
    <property type="match status" value="1"/>
</dbReference>